<keyword evidence="4" id="KW-1185">Reference proteome</keyword>
<dbReference type="SUPFAM" id="SSF47598">
    <property type="entry name" value="Ribbon-helix-helix"/>
    <property type="match status" value="1"/>
</dbReference>
<dbReference type="PANTHER" id="PTHR35401">
    <property type="entry name" value="COPG FAMILY HELIX-TURN-HELIX PROTEIN-RELATED-RELATED"/>
    <property type="match status" value="1"/>
</dbReference>
<reference evidence="3 4" key="1">
    <citation type="submission" date="2019-06" db="EMBL/GenBank/DDBJ databases">
        <authorList>
            <person name="Li F."/>
        </authorList>
    </citation>
    <scope>NUCLEOTIDE SEQUENCE [LARGE SCALE GENOMIC DNA]</scope>
    <source>
        <strain evidence="3 4">10F1D-1</strain>
    </source>
</reference>
<evidence type="ECO:0000256" key="1">
    <source>
        <dbReference type="ARBA" id="ARBA00022649"/>
    </source>
</evidence>
<organism evidence="3 4">
    <name type="scientific">Schumannella soli</name>
    <dbReference type="NCBI Taxonomy" id="2590779"/>
    <lineage>
        <taxon>Bacteria</taxon>
        <taxon>Bacillati</taxon>
        <taxon>Actinomycetota</taxon>
        <taxon>Actinomycetes</taxon>
        <taxon>Micrococcales</taxon>
        <taxon>Microbacteriaceae</taxon>
        <taxon>Schumannella</taxon>
    </lineage>
</organism>
<dbReference type="OrthoDB" id="573898at2"/>
<keyword evidence="1" id="KW-1277">Toxin-antitoxin system</keyword>
<gene>
    <name evidence="3" type="ORF">FJ657_12615</name>
</gene>
<comment type="similarity">
    <text evidence="2">Belongs to the TacA antitoxin family.</text>
</comment>
<dbReference type="Proteomes" id="UP000316252">
    <property type="component" value="Unassembled WGS sequence"/>
</dbReference>
<evidence type="ECO:0000313" key="4">
    <source>
        <dbReference type="Proteomes" id="UP000316252"/>
    </source>
</evidence>
<comment type="caution">
    <text evidence="3">The sequence shown here is derived from an EMBL/GenBank/DDBJ whole genome shotgun (WGS) entry which is preliminary data.</text>
</comment>
<evidence type="ECO:0000313" key="3">
    <source>
        <dbReference type="EMBL" id="TPW75069.1"/>
    </source>
</evidence>
<dbReference type="GO" id="GO:0006355">
    <property type="term" value="P:regulation of DNA-templated transcription"/>
    <property type="evidence" value="ECO:0007669"/>
    <property type="project" value="InterPro"/>
</dbReference>
<dbReference type="Pfam" id="PF08681">
    <property type="entry name" value="TacA1"/>
    <property type="match status" value="1"/>
</dbReference>
<evidence type="ECO:0000256" key="2">
    <source>
        <dbReference type="ARBA" id="ARBA00049988"/>
    </source>
</evidence>
<dbReference type="AlphaFoldDB" id="A0A506Y3Q5"/>
<accession>A0A506Y3Q5</accession>
<sequence>MKSERLELRLTGEQKSEIEQAAALSGRSVTDFSVTALVREAEEVIRVERDLHVSPESWDAFNAILDRPAKPVSGLADLLRRPSAFTE</sequence>
<dbReference type="InterPro" id="IPR014795">
    <property type="entry name" value="TacA_1-like"/>
</dbReference>
<name>A0A506Y3Q5_9MICO</name>
<protein>
    <submittedName>
        <fullName evidence="3">DUF1778 domain-containing protein</fullName>
    </submittedName>
</protein>
<dbReference type="EMBL" id="VHQG01000003">
    <property type="protein sequence ID" value="TPW75069.1"/>
    <property type="molecule type" value="Genomic_DNA"/>
</dbReference>
<dbReference type="Gene3D" id="1.20.5.780">
    <property type="entry name" value="Single helix bin"/>
    <property type="match status" value="1"/>
</dbReference>
<proteinExistence type="inferred from homology"/>
<dbReference type="InterPro" id="IPR010985">
    <property type="entry name" value="Ribbon_hlx_hlx"/>
</dbReference>